<dbReference type="InterPro" id="IPR006447">
    <property type="entry name" value="Myb_dom_plants"/>
</dbReference>
<accession>A0ABD2ZG50</accession>
<reference evidence="7 8" key="1">
    <citation type="submission" date="2024-11" db="EMBL/GenBank/DDBJ databases">
        <title>A near-complete genome assembly of Cinchona calisaya.</title>
        <authorList>
            <person name="Lian D.C."/>
            <person name="Zhao X.W."/>
            <person name="Wei L."/>
        </authorList>
    </citation>
    <scope>NUCLEOTIDE SEQUENCE [LARGE SCALE GENOMIC DNA]</scope>
    <source>
        <tissue evidence="7">Nenye</tissue>
    </source>
</reference>
<keyword evidence="4" id="KW-0539">Nucleus</keyword>
<comment type="subcellular location">
    <subcellularLocation>
        <location evidence="1">Nucleus</location>
    </subcellularLocation>
</comment>
<evidence type="ECO:0000313" key="7">
    <source>
        <dbReference type="EMBL" id="KAL3518034.1"/>
    </source>
</evidence>
<evidence type="ECO:0000259" key="6">
    <source>
        <dbReference type="PROSITE" id="PS51294"/>
    </source>
</evidence>
<dbReference type="SUPFAM" id="SSF46689">
    <property type="entry name" value="Homeodomain-like"/>
    <property type="match status" value="1"/>
</dbReference>
<dbReference type="Gene3D" id="1.10.10.60">
    <property type="entry name" value="Homeodomain-like"/>
    <property type="match status" value="1"/>
</dbReference>
<evidence type="ECO:0000256" key="1">
    <source>
        <dbReference type="ARBA" id="ARBA00004123"/>
    </source>
</evidence>
<dbReference type="NCBIfam" id="TIGR01557">
    <property type="entry name" value="myb_SHAQKYF"/>
    <property type="match status" value="1"/>
</dbReference>
<name>A0ABD2ZG50_9GENT</name>
<evidence type="ECO:0000256" key="4">
    <source>
        <dbReference type="ARBA" id="ARBA00023242"/>
    </source>
</evidence>
<dbReference type="Pfam" id="PF00249">
    <property type="entry name" value="Myb_DNA-binding"/>
    <property type="match status" value="1"/>
</dbReference>
<keyword evidence="3" id="KW-0804">Transcription</keyword>
<organism evidence="7 8">
    <name type="scientific">Cinchona calisaya</name>
    <dbReference type="NCBI Taxonomy" id="153742"/>
    <lineage>
        <taxon>Eukaryota</taxon>
        <taxon>Viridiplantae</taxon>
        <taxon>Streptophyta</taxon>
        <taxon>Embryophyta</taxon>
        <taxon>Tracheophyta</taxon>
        <taxon>Spermatophyta</taxon>
        <taxon>Magnoliopsida</taxon>
        <taxon>eudicotyledons</taxon>
        <taxon>Gunneridae</taxon>
        <taxon>Pentapetalae</taxon>
        <taxon>asterids</taxon>
        <taxon>lamiids</taxon>
        <taxon>Gentianales</taxon>
        <taxon>Rubiaceae</taxon>
        <taxon>Cinchonoideae</taxon>
        <taxon>Cinchoneae</taxon>
        <taxon>Cinchona</taxon>
    </lineage>
</organism>
<evidence type="ECO:0000313" key="8">
    <source>
        <dbReference type="Proteomes" id="UP001630127"/>
    </source>
</evidence>
<evidence type="ECO:0000256" key="2">
    <source>
        <dbReference type="ARBA" id="ARBA00023015"/>
    </source>
</evidence>
<gene>
    <name evidence="7" type="ORF">ACH5RR_020623</name>
</gene>
<evidence type="ECO:0000256" key="3">
    <source>
        <dbReference type="ARBA" id="ARBA00023163"/>
    </source>
</evidence>
<dbReference type="GO" id="GO:0005634">
    <property type="term" value="C:nucleus"/>
    <property type="evidence" value="ECO:0007669"/>
    <property type="project" value="UniProtKB-SubCell"/>
</dbReference>
<dbReference type="Proteomes" id="UP001630127">
    <property type="component" value="Unassembled WGS sequence"/>
</dbReference>
<dbReference type="InterPro" id="IPR001005">
    <property type="entry name" value="SANT/Myb"/>
</dbReference>
<dbReference type="EMBL" id="JBJUIK010000009">
    <property type="protein sequence ID" value="KAL3518034.1"/>
    <property type="molecule type" value="Genomic_DNA"/>
</dbReference>
<sequence length="333" mass="37103">MEEKGITSCDGGLEMNNNSNLDVVKGGGGGNEAKTSGSSSSNSMVEESTGKKSSTSSTTTSGVRHYVRSKMPRLRWTPDLHLCFVQAVDKLGGQERATPKLVLQLMNVKGLNIAHVKSHLQMYRSKKIDDQGQVINERGFPFGNMDHFLGNSWQFPTLLDRRIRSNFIYSDDWNTTNTTWRAMPSTTDTVNIKKGSGFFPGTLTGRIHGGIGADNITGSMEEFTSFSDPKINHKGTNIHLEKVNTAKKKVADAGVDLNLSLSMNMMKQEGESKRTHYYNCWDDEEDDQVDSTLSLSLFSDSKREKYSKIRRLNEDNYSKFKNSILASTLDLTI</sequence>
<feature type="compositionally biased region" description="Low complexity" evidence="5">
    <location>
        <begin position="51"/>
        <end position="62"/>
    </location>
</feature>
<dbReference type="PROSITE" id="PS51294">
    <property type="entry name" value="HTH_MYB"/>
    <property type="match status" value="1"/>
</dbReference>
<comment type="caution">
    <text evidence="7">The sequence shown here is derived from an EMBL/GenBank/DDBJ whole genome shotgun (WGS) entry which is preliminary data.</text>
</comment>
<feature type="domain" description="HTH myb-type" evidence="6">
    <location>
        <begin position="68"/>
        <end position="128"/>
    </location>
</feature>
<dbReference type="InterPro" id="IPR046955">
    <property type="entry name" value="PHR1-like"/>
</dbReference>
<protein>
    <recommendedName>
        <fullName evidence="6">HTH myb-type domain-containing protein</fullName>
    </recommendedName>
</protein>
<feature type="region of interest" description="Disordered" evidence="5">
    <location>
        <begin position="1"/>
        <end position="64"/>
    </location>
</feature>
<dbReference type="PANTHER" id="PTHR31314:SF175">
    <property type="entry name" value="HTH MYB-TYPE DOMAIN-CONTAINING PROTEIN"/>
    <property type="match status" value="1"/>
</dbReference>
<dbReference type="InterPro" id="IPR017930">
    <property type="entry name" value="Myb_dom"/>
</dbReference>
<dbReference type="InterPro" id="IPR009057">
    <property type="entry name" value="Homeodomain-like_sf"/>
</dbReference>
<keyword evidence="8" id="KW-1185">Reference proteome</keyword>
<dbReference type="PANTHER" id="PTHR31314">
    <property type="entry name" value="MYB FAMILY TRANSCRIPTION FACTOR PHL7-LIKE"/>
    <property type="match status" value="1"/>
</dbReference>
<proteinExistence type="predicted"/>
<dbReference type="AlphaFoldDB" id="A0ABD2ZG50"/>
<evidence type="ECO:0000256" key="5">
    <source>
        <dbReference type="SAM" id="MobiDB-lite"/>
    </source>
</evidence>
<keyword evidence="2" id="KW-0805">Transcription regulation</keyword>
<dbReference type="FunFam" id="1.10.10.60:FF:000002">
    <property type="entry name" value="Myb family transcription factor"/>
    <property type="match status" value="1"/>
</dbReference>